<keyword evidence="3" id="KW-0436">Ligase</keyword>
<evidence type="ECO:0000256" key="4">
    <source>
        <dbReference type="ARBA" id="ARBA00023140"/>
    </source>
</evidence>
<accession>A0A8K0CW29</accession>
<name>A0A8K0CW29_IGNLU</name>
<gene>
    <name evidence="6" type="ORF">ILUMI_13775</name>
</gene>
<dbReference type="Gene3D" id="3.30.300.30">
    <property type="match status" value="1"/>
</dbReference>
<dbReference type="Proteomes" id="UP000801492">
    <property type="component" value="Unassembled WGS sequence"/>
</dbReference>
<comment type="caution">
    <text evidence="6">The sequence shown here is derived from an EMBL/GenBank/DDBJ whole genome shotgun (WGS) entry which is preliminary data.</text>
</comment>
<dbReference type="PANTHER" id="PTHR24096">
    <property type="entry name" value="LONG-CHAIN-FATTY-ACID--COA LIGASE"/>
    <property type="match status" value="1"/>
</dbReference>
<keyword evidence="4" id="KW-0576">Peroxisome</keyword>
<evidence type="ECO:0000313" key="7">
    <source>
        <dbReference type="Proteomes" id="UP000801492"/>
    </source>
</evidence>
<comment type="similarity">
    <text evidence="2">Belongs to the ATP-dependent AMP-binding enzyme family.</text>
</comment>
<comment type="subcellular location">
    <subcellularLocation>
        <location evidence="1">Peroxisome</location>
    </subcellularLocation>
</comment>
<evidence type="ECO:0000313" key="6">
    <source>
        <dbReference type="EMBL" id="KAF2892397.1"/>
    </source>
</evidence>
<dbReference type="Pfam" id="PF00501">
    <property type="entry name" value="AMP-binding"/>
    <property type="match status" value="1"/>
</dbReference>
<dbReference type="InterPro" id="IPR045851">
    <property type="entry name" value="AMP-bd_C_sf"/>
</dbReference>
<dbReference type="EMBL" id="VTPC01008755">
    <property type="protein sequence ID" value="KAF2892397.1"/>
    <property type="molecule type" value="Genomic_DNA"/>
</dbReference>
<sequence length="326" mass="36678">MVARRASEFLHQCKFLVPTPEENTFIVYEVENPKETAVIVFNSGSTGLPKGACLSHYGLMGHIYQVKSHTVPRNAPVLAISNLYWISAVSLSLYFFTYGTNRIIYPNFDRDGVWNLIDKFKILGLFLNSYHALQLIKHGKPKGTDGSSVRSVLISGYSLTREQICKFKECLTNVVAFNGYGQTETSGSSLALNTNSKKDLELLMKNPHSVGRPLSGYSYKIVDPDTEEILGPNQPGELRVKSEYCMNGYYGTDSSYEWDSDGFLKSGDIAYYDEDNCFFIVDRIKDVLNYITYRVYPAHLEKILLTHPAVHNAVVIGKPDEYQGDI</sequence>
<dbReference type="InterPro" id="IPR042099">
    <property type="entry name" value="ANL_N_sf"/>
</dbReference>
<keyword evidence="7" id="KW-1185">Reference proteome</keyword>
<evidence type="ECO:0000256" key="2">
    <source>
        <dbReference type="ARBA" id="ARBA00006432"/>
    </source>
</evidence>
<organism evidence="6 7">
    <name type="scientific">Ignelater luminosus</name>
    <name type="common">Cucubano</name>
    <name type="synonym">Pyrophorus luminosus</name>
    <dbReference type="NCBI Taxonomy" id="2038154"/>
    <lineage>
        <taxon>Eukaryota</taxon>
        <taxon>Metazoa</taxon>
        <taxon>Ecdysozoa</taxon>
        <taxon>Arthropoda</taxon>
        <taxon>Hexapoda</taxon>
        <taxon>Insecta</taxon>
        <taxon>Pterygota</taxon>
        <taxon>Neoptera</taxon>
        <taxon>Endopterygota</taxon>
        <taxon>Coleoptera</taxon>
        <taxon>Polyphaga</taxon>
        <taxon>Elateriformia</taxon>
        <taxon>Elateroidea</taxon>
        <taxon>Elateridae</taxon>
        <taxon>Agrypninae</taxon>
        <taxon>Pyrophorini</taxon>
        <taxon>Ignelater</taxon>
    </lineage>
</organism>
<dbReference type="GO" id="GO:0016405">
    <property type="term" value="F:CoA-ligase activity"/>
    <property type="evidence" value="ECO:0007669"/>
    <property type="project" value="TreeGrafter"/>
</dbReference>
<proteinExistence type="inferred from homology"/>
<reference evidence="6" key="1">
    <citation type="submission" date="2019-08" db="EMBL/GenBank/DDBJ databases">
        <title>The genome of the North American firefly Photinus pyralis.</title>
        <authorList>
            <consortium name="Photinus pyralis genome working group"/>
            <person name="Fallon T.R."/>
            <person name="Sander Lower S.E."/>
            <person name="Weng J.-K."/>
        </authorList>
    </citation>
    <scope>NUCLEOTIDE SEQUENCE</scope>
    <source>
        <strain evidence="6">TRF0915ILg1</strain>
        <tissue evidence="6">Whole body</tissue>
    </source>
</reference>
<dbReference type="OrthoDB" id="10253869at2759"/>
<feature type="domain" description="AMP-dependent synthetase/ligase" evidence="5">
    <location>
        <begin position="30"/>
        <end position="250"/>
    </location>
</feature>
<dbReference type="PANTHER" id="PTHR24096:SF149">
    <property type="entry name" value="AMP-BINDING DOMAIN-CONTAINING PROTEIN-RELATED"/>
    <property type="match status" value="1"/>
</dbReference>
<evidence type="ECO:0000256" key="1">
    <source>
        <dbReference type="ARBA" id="ARBA00004275"/>
    </source>
</evidence>
<evidence type="ECO:0000259" key="5">
    <source>
        <dbReference type="Pfam" id="PF00501"/>
    </source>
</evidence>
<protein>
    <recommendedName>
        <fullName evidence="5">AMP-dependent synthetase/ligase domain-containing protein</fullName>
    </recommendedName>
</protein>
<dbReference type="SUPFAM" id="SSF56801">
    <property type="entry name" value="Acetyl-CoA synthetase-like"/>
    <property type="match status" value="1"/>
</dbReference>
<dbReference type="GO" id="GO:0005777">
    <property type="term" value="C:peroxisome"/>
    <property type="evidence" value="ECO:0007669"/>
    <property type="project" value="UniProtKB-SubCell"/>
</dbReference>
<dbReference type="Gene3D" id="3.40.50.12780">
    <property type="entry name" value="N-terminal domain of ligase-like"/>
    <property type="match status" value="1"/>
</dbReference>
<dbReference type="InterPro" id="IPR000873">
    <property type="entry name" value="AMP-dep_synth/lig_dom"/>
</dbReference>
<evidence type="ECO:0000256" key="3">
    <source>
        <dbReference type="ARBA" id="ARBA00022598"/>
    </source>
</evidence>
<dbReference type="AlphaFoldDB" id="A0A8K0CW29"/>